<name>A0AAW8UDT3_9LACT</name>
<evidence type="ECO:0000313" key="1">
    <source>
        <dbReference type="EMBL" id="MDT2946388.1"/>
    </source>
</evidence>
<organism evidence="1 2">
    <name type="scientific">Lactococcus lactis</name>
    <dbReference type="NCBI Taxonomy" id="1358"/>
    <lineage>
        <taxon>Bacteria</taxon>
        <taxon>Bacillati</taxon>
        <taxon>Bacillota</taxon>
        <taxon>Bacilli</taxon>
        <taxon>Lactobacillales</taxon>
        <taxon>Streptococcaceae</taxon>
        <taxon>Lactococcus</taxon>
    </lineage>
</organism>
<proteinExistence type="predicted"/>
<accession>A0AAW8UDT3</accession>
<dbReference type="Pfam" id="PF05768">
    <property type="entry name" value="Glrx-like"/>
    <property type="match status" value="1"/>
</dbReference>
<dbReference type="PROSITE" id="PS00195">
    <property type="entry name" value="GLUTAREDOXIN_1"/>
    <property type="match status" value="1"/>
</dbReference>
<dbReference type="EMBL" id="JARQDL010000009">
    <property type="protein sequence ID" value="MDT2946388.1"/>
    <property type="molecule type" value="Genomic_DNA"/>
</dbReference>
<dbReference type="Gene3D" id="3.40.30.10">
    <property type="entry name" value="Glutaredoxin"/>
    <property type="match status" value="1"/>
</dbReference>
<gene>
    <name evidence="1" type="ORF">P7I04_10150</name>
</gene>
<dbReference type="InterPro" id="IPR036249">
    <property type="entry name" value="Thioredoxin-like_sf"/>
</dbReference>
<sequence length="160" mass="18289">MKIYIKNKKKFFQRVFLGLVLAAIMLGGTGGIIYYVKTQNGPKDLVETPNVMQRLNESEKKNQKIILVFFKDGCPYCEAAKTEIEKAKIQANFPVLYVNTESREGQQLKQKYKLQYASSLVIIQKQKNTVTTEVVVAYGDKIRGQYVPLTENIQKAFENL</sequence>
<dbReference type="AlphaFoldDB" id="A0AAW8UDT3"/>
<evidence type="ECO:0000313" key="2">
    <source>
        <dbReference type="Proteomes" id="UP001250218"/>
    </source>
</evidence>
<dbReference type="InterPro" id="IPR008554">
    <property type="entry name" value="Glutaredoxin-like"/>
</dbReference>
<dbReference type="InterPro" id="IPR011767">
    <property type="entry name" value="GLR_AS"/>
</dbReference>
<reference evidence="1" key="1">
    <citation type="submission" date="2023-03" db="EMBL/GenBank/DDBJ databases">
        <authorList>
            <person name="Shen W."/>
            <person name="Cai J."/>
        </authorList>
    </citation>
    <scope>NUCLEOTIDE SEQUENCE</scope>
    <source>
        <strain evidence="1">Y37</strain>
    </source>
</reference>
<dbReference type="Proteomes" id="UP001250218">
    <property type="component" value="Unassembled WGS sequence"/>
</dbReference>
<comment type="caution">
    <text evidence="1">The sequence shown here is derived from an EMBL/GenBank/DDBJ whole genome shotgun (WGS) entry which is preliminary data.</text>
</comment>
<dbReference type="RefSeq" id="WP_227149784.1">
    <property type="nucleotide sequence ID" value="NZ_JAJCGA010000005.1"/>
</dbReference>
<dbReference type="SUPFAM" id="SSF52833">
    <property type="entry name" value="Thioredoxin-like"/>
    <property type="match status" value="1"/>
</dbReference>
<protein>
    <submittedName>
        <fullName evidence="1">Glutaredoxin family protein</fullName>
    </submittedName>
</protein>